<name>A0AAV5LLB3_9ROSI</name>
<organism evidence="1 2">
    <name type="scientific">Rubroshorea leprosula</name>
    <dbReference type="NCBI Taxonomy" id="152421"/>
    <lineage>
        <taxon>Eukaryota</taxon>
        <taxon>Viridiplantae</taxon>
        <taxon>Streptophyta</taxon>
        <taxon>Embryophyta</taxon>
        <taxon>Tracheophyta</taxon>
        <taxon>Spermatophyta</taxon>
        <taxon>Magnoliopsida</taxon>
        <taxon>eudicotyledons</taxon>
        <taxon>Gunneridae</taxon>
        <taxon>Pentapetalae</taxon>
        <taxon>rosids</taxon>
        <taxon>malvids</taxon>
        <taxon>Malvales</taxon>
        <taxon>Dipterocarpaceae</taxon>
        <taxon>Rubroshorea</taxon>
    </lineage>
</organism>
<reference evidence="1 2" key="1">
    <citation type="journal article" date="2021" name="Commun. Biol.">
        <title>The genome of Shorea leprosula (Dipterocarpaceae) highlights the ecological relevance of drought in aseasonal tropical rainforests.</title>
        <authorList>
            <person name="Ng K.K.S."/>
            <person name="Kobayashi M.J."/>
            <person name="Fawcett J.A."/>
            <person name="Hatakeyama M."/>
            <person name="Paape T."/>
            <person name="Ng C.H."/>
            <person name="Ang C.C."/>
            <person name="Tnah L.H."/>
            <person name="Lee C.T."/>
            <person name="Nishiyama T."/>
            <person name="Sese J."/>
            <person name="O'Brien M.J."/>
            <person name="Copetti D."/>
            <person name="Mohd Noor M.I."/>
            <person name="Ong R.C."/>
            <person name="Putra M."/>
            <person name="Sireger I.Z."/>
            <person name="Indrioko S."/>
            <person name="Kosugi Y."/>
            <person name="Izuno A."/>
            <person name="Isagi Y."/>
            <person name="Lee S.L."/>
            <person name="Shimizu K.K."/>
        </authorList>
    </citation>
    <scope>NUCLEOTIDE SEQUENCE [LARGE SCALE GENOMIC DNA]</scope>
    <source>
        <strain evidence="1">214</strain>
    </source>
</reference>
<comment type="caution">
    <text evidence="1">The sequence shown here is derived from an EMBL/GenBank/DDBJ whole genome shotgun (WGS) entry which is preliminary data.</text>
</comment>
<evidence type="ECO:0000313" key="2">
    <source>
        <dbReference type="Proteomes" id="UP001054252"/>
    </source>
</evidence>
<dbReference type="AlphaFoldDB" id="A0AAV5LLB3"/>
<dbReference type="Proteomes" id="UP001054252">
    <property type="component" value="Unassembled WGS sequence"/>
</dbReference>
<accession>A0AAV5LLB3</accession>
<proteinExistence type="predicted"/>
<gene>
    <name evidence="1" type="ORF">SLEP1_g46146</name>
</gene>
<dbReference type="EMBL" id="BPVZ01000127">
    <property type="protein sequence ID" value="GKV38211.1"/>
    <property type="molecule type" value="Genomic_DNA"/>
</dbReference>
<sequence length="34" mass="4360">MEERNPISFTVRRRRFGRSWVVENREDIRVKRKR</sequence>
<protein>
    <submittedName>
        <fullName evidence="1">Uncharacterized protein</fullName>
    </submittedName>
</protein>
<evidence type="ECO:0000313" key="1">
    <source>
        <dbReference type="EMBL" id="GKV38211.1"/>
    </source>
</evidence>
<keyword evidence="2" id="KW-1185">Reference proteome</keyword>